<dbReference type="AlphaFoldDB" id="A0AAX3WKD0"/>
<evidence type="ECO:0000313" key="2">
    <source>
        <dbReference type="Proteomes" id="UP001223720"/>
    </source>
</evidence>
<dbReference type="Proteomes" id="UP001223720">
    <property type="component" value="Chromosome"/>
</dbReference>
<evidence type="ECO:0000313" key="1">
    <source>
        <dbReference type="EMBL" id="WHQ72057.1"/>
    </source>
</evidence>
<protein>
    <submittedName>
        <fullName evidence="1">Uncharacterized protein</fullName>
    </submittedName>
</protein>
<reference evidence="1" key="1">
    <citation type="journal article" date="2022" name="Biotechnol. Bioprocess Eng.">
        <title>Pan-genome Analysis Reveals Comparative Genomic Features of Central Metabolic Pathways in Methylorubrum extorquens.</title>
        <authorList>
            <person name="Lee G.M."/>
            <person name="Scott-Nevros Z.K."/>
            <person name="Lee S.-M."/>
            <person name="Kim D."/>
        </authorList>
    </citation>
    <scope>NUCLEOTIDE SEQUENCE</scope>
    <source>
        <strain evidence="1">ATCC 55366</strain>
    </source>
</reference>
<gene>
    <name evidence="1" type="ORF">KEC54_11205</name>
</gene>
<accession>A0AAX3WKD0</accession>
<sequence>MAALHPDALEFGARLLLGDEFKRPLARLLGPHHPDGSRASLDPRLPFRWLAPEYLPSGKRNPAWRPIPPWVTPVLGRLLAERAEELERQAGMARRHSAVLLNWDEDR</sequence>
<proteinExistence type="predicted"/>
<organism evidence="1 2">
    <name type="scientific">Methylorubrum extorquens</name>
    <name type="common">Methylobacterium dichloromethanicum</name>
    <name type="synonym">Methylobacterium extorquens</name>
    <dbReference type="NCBI Taxonomy" id="408"/>
    <lineage>
        <taxon>Bacteria</taxon>
        <taxon>Pseudomonadati</taxon>
        <taxon>Pseudomonadota</taxon>
        <taxon>Alphaproteobacteria</taxon>
        <taxon>Hyphomicrobiales</taxon>
        <taxon>Methylobacteriaceae</taxon>
        <taxon>Methylorubrum</taxon>
    </lineage>
</organism>
<dbReference type="RefSeq" id="WP_283536150.1">
    <property type="nucleotide sequence ID" value="NZ_CP073633.1"/>
</dbReference>
<dbReference type="EMBL" id="CP073633">
    <property type="protein sequence ID" value="WHQ72057.1"/>
    <property type="molecule type" value="Genomic_DNA"/>
</dbReference>
<name>A0AAX3WKD0_METEX</name>